<name>A0ABS6AVA3_9NOCA</name>
<dbReference type="Proteomes" id="UP000733379">
    <property type="component" value="Unassembled WGS sequence"/>
</dbReference>
<dbReference type="InterPro" id="IPR036259">
    <property type="entry name" value="MFS_trans_sf"/>
</dbReference>
<feature type="transmembrane region" description="Helical" evidence="7">
    <location>
        <begin position="109"/>
        <end position="130"/>
    </location>
</feature>
<evidence type="ECO:0000256" key="3">
    <source>
        <dbReference type="ARBA" id="ARBA00022475"/>
    </source>
</evidence>
<evidence type="ECO:0000256" key="6">
    <source>
        <dbReference type="ARBA" id="ARBA00023136"/>
    </source>
</evidence>
<dbReference type="SUPFAM" id="SSF103473">
    <property type="entry name" value="MFS general substrate transporter"/>
    <property type="match status" value="1"/>
</dbReference>
<dbReference type="PROSITE" id="PS50850">
    <property type="entry name" value="MFS"/>
    <property type="match status" value="1"/>
</dbReference>
<dbReference type="PANTHER" id="PTHR42718">
    <property type="entry name" value="MAJOR FACILITATOR SUPERFAMILY MULTIDRUG TRANSPORTER MFSC"/>
    <property type="match status" value="1"/>
</dbReference>
<feature type="transmembrane region" description="Helical" evidence="7">
    <location>
        <begin position="142"/>
        <end position="163"/>
    </location>
</feature>
<dbReference type="CDD" id="cd17321">
    <property type="entry name" value="MFS_MMR_MDR_like"/>
    <property type="match status" value="1"/>
</dbReference>
<dbReference type="RefSeq" id="WP_215916864.1">
    <property type="nucleotide sequence ID" value="NZ_JAHKNI010000003.1"/>
</dbReference>
<feature type="transmembrane region" description="Helical" evidence="7">
    <location>
        <begin position="84"/>
        <end position="103"/>
    </location>
</feature>
<proteinExistence type="predicted"/>
<keyword evidence="10" id="KW-1185">Reference proteome</keyword>
<accession>A0ABS6AVA3</accession>
<dbReference type="Gene3D" id="1.20.1250.20">
    <property type="entry name" value="MFS general substrate transporter like domains"/>
    <property type="match status" value="1"/>
</dbReference>
<keyword evidence="2" id="KW-0813">Transport</keyword>
<keyword evidence="3" id="KW-1003">Cell membrane</keyword>
<dbReference type="EMBL" id="JAHKNI010000003">
    <property type="protein sequence ID" value="MBU3061952.1"/>
    <property type="molecule type" value="Genomic_DNA"/>
</dbReference>
<feature type="transmembrane region" description="Helical" evidence="7">
    <location>
        <begin position="169"/>
        <end position="192"/>
    </location>
</feature>
<feature type="transmembrane region" description="Helical" evidence="7">
    <location>
        <begin position="230"/>
        <end position="250"/>
    </location>
</feature>
<evidence type="ECO:0000256" key="4">
    <source>
        <dbReference type="ARBA" id="ARBA00022692"/>
    </source>
</evidence>
<keyword evidence="6 7" id="KW-0472">Membrane</keyword>
<keyword evidence="4 7" id="KW-0812">Transmembrane</keyword>
<dbReference type="InterPro" id="IPR020846">
    <property type="entry name" value="MFS_dom"/>
</dbReference>
<comment type="caution">
    <text evidence="9">The sequence shown here is derived from an EMBL/GenBank/DDBJ whole genome shotgun (WGS) entry which is preliminary data.</text>
</comment>
<sequence>MIDIDTGVPATTRRAWLGLAVLILPVLLVSMDMSVLYLAMPTLTVHLDPDATQQLWILDIYGFLLAGLLVTMGNLGDRIGRRNILLAGASVFGLASVLAAFAPSAAVLIAARALMGIGGATLLPSSLALISSLFPDPRRRAAAIGIWTAFFAGGSAAGPLIGGLLLHQFWWGSVFLINTPVLLVLLALGPFVLPEHREAARGPLDLLSVAMSIAGILPVIYAIKRMAAEGIDALAVVLGVFGLVVLVAFVRRQRHLAEPLLDLSLFRRGLFPVAIGTSTIGMMALAGSSYLVSTYLQSVAGKDVLTAAVLGIPAAAAVFACSMGGARVARRLGTRAAFVTALSATAAGTLMLVGLGVDGGIGWYIAGSTIAGMGYGIMFTLVSEVSVSSVPPERAGSAVGISETSFELGNGLGLALLGSLAALVFRSGGHYAPTLGETLLHAGGDTALAHAARSSFVHGLHVATATGAGLMAIMAVIAVFAGRRRAAHTPQTSTADRGVTRS</sequence>
<feature type="transmembrane region" description="Helical" evidence="7">
    <location>
        <begin position="270"/>
        <end position="292"/>
    </location>
</feature>
<dbReference type="Gene3D" id="1.20.1720.10">
    <property type="entry name" value="Multidrug resistance protein D"/>
    <property type="match status" value="1"/>
</dbReference>
<evidence type="ECO:0000313" key="10">
    <source>
        <dbReference type="Proteomes" id="UP000733379"/>
    </source>
</evidence>
<feature type="transmembrane region" description="Helical" evidence="7">
    <location>
        <begin position="460"/>
        <end position="481"/>
    </location>
</feature>
<evidence type="ECO:0000259" key="8">
    <source>
        <dbReference type="PROSITE" id="PS50850"/>
    </source>
</evidence>
<feature type="transmembrane region" description="Helical" evidence="7">
    <location>
        <begin position="336"/>
        <end position="357"/>
    </location>
</feature>
<organism evidence="9 10">
    <name type="scientific">Nocardia albiluteola</name>
    <dbReference type="NCBI Taxonomy" id="2842303"/>
    <lineage>
        <taxon>Bacteria</taxon>
        <taxon>Bacillati</taxon>
        <taxon>Actinomycetota</taxon>
        <taxon>Actinomycetes</taxon>
        <taxon>Mycobacteriales</taxon>
        <taxon>Nocardiaceae</taxon>
        <taxon>Nocardia</taxon>
    </lineage>
</organism>
<evidence type="ECO:0000256" key="7">
    <source>
        <dbReference type="SAM" id="Phobius"/>
    </source>
</evidence>
<evidence type="ECO:0000313" key="9">
    <source>
        <dbReference type="EMBL" id="MBU3061952.1"/>
    </source>
</evidence>
<keyword evidence="5 7" id="KW-1133">Transmembrane helix</keyword>
<evidence type="ECO:0000256" key="5">
    <source>
        <dbReference type="ARBA" id="ARBA00022989"/>
    </source>
</evidence>
<protein>
    <submittedName>
        <fullName evidence="9">MFS transporter</fullName>
    </submittedName>
</protein>
<dbReference type="PRINTS" id="PR01036">
    <property type="entry name" value="TCRTETB"/>
</dbReference>
<comment type="subcellular location">
    <subcellularLocation>
        <location evidence="1">Cell membrane</location>
        <topology evidence="1">Multi-pass membrane protein</topology>
    </subcellularLocation>
</comment>
<reference evidence="9 10" key="1">
    <citation type="submission" date="2021-06" db="EMBL/GenBank/DDBJ databases">
        <title>Actinomycetes sequencing.</title>
        <authorList>
            <person name="Shan Q."/>
        </authorList>
    </citation>
    <scope>NUCLEOTIDE SEQUENCE [LARGE SCALE GENOMIC DNA]</scope>
    <source>
        <strain evidence="9 10">NEAU-G5</strain>
    </source>
</reference>
<evidence type="ECO:0000256" key="1">
    <source>
        <dbReference type="ARBA" id="ARBA00004651"/>
    </source>
</evidence>
<feature type="transmembrane region" description="Helical" evidence="7">
    <location>
        <begin position="363"/>
        <end position="387"/>
    </location>
</feature>
<evidence type="ECO:0000256" key="2">
    <source>
        <dbReference type="ARBA" id="ARBA00022448"/>
    </source>
</evidence>
<feature type="domain" description="Major facilitator superfamily (MFS) profile" evidence="8">
    <location>
        <begin position="18"/>
        <end position="486"/>
    </location>
</feature>
<feature type="transmembrane region" description="Helical" evidence="7">
    <location>
        <begin position="408"/>
        <end position="425"/>
    </location>
</feature>
<dbReference type="InterPro" id="IPR011701">
    <property type="entry name" value="MFS"/>
</dbReference>
<feature type="transmembrane region" description="Helical" evidence="7">
    <location>
        <begin position="55"/>
        <end position="72"/>
    </location>
</feature>
<gene>
    <name evidence="9" type="ORF">KO481_10495</name>
</gene>
<dbReference type="PANTHER" id="PTHR42718:SF47">
    <property type="entry name" value="METHYL VIOLOGEN RESISTANCE PROTEIN SMVA"/>
    <property type="match status" value="1"/>
</dbReference>
<feature type="transmembrane region" description="Helical" evidence="7">
    <location>
        <begin position="16"/>
        <end position="40"/>
    </location>
</feature>
<feature type="transmembrane region" description="Helical" evidence="7">
    <location>
        <begin position="204"/>
        <end position="224"/>
    </location>
</feature>
<feature type="transmembrane region" description="Helical" evidence="7">
    <location>
        <begin position="304"/>
        <end position="324"/>
    </location>
</feature>
<dbReference type="Pfam" id="PF07690">
    <property type="entry name" value="MFS_1"/>
    <property type="match status" value="1"/>
</dbReference>